<keyword evidence="10" id="KW-1003">Cell membrane</keyword>
<keyword evidence="8 10" id="KW-0139">CF(1)</keyword>
<dbReference type="HAMAP" id="MF_00815">
    <property type="entry name" value="ATP_synth_gamma_bact"/>
    <property type="match status" value="1"/>
</dbReference>
<keyword evidence="6 10" id="KW-0406">Ion transport</keyword>
<dbReference type="RefSeq" id="WP_090163645.1">
    <property type="nucleotide sequence ID" value="NZ_CACVNK010000005.1"/>
</dbReference>
<dbReference type="CDD" id="cd12151">
    <property type="entry name" value="F1-ATPase_gamma"/>
    <property type="match status" value="1"/>
</dbReference>
<reference evidence="11 12" key="1">
    <citation type="submission" date="2016-10" db="EMBL/GenBank/DDBJ databases">
        <authorList>
            <person name="de Groot N.N."/>
        </authorList>
    </citation>
    <scope>NUCLEOTIDE SEQUENCE [LARGE SCALE GENOMIC DNA]</scope>
    <source>
        <strain evidence="11 12">KHGC13</strain>
    </source>
</reference>
<dbReference type="Gene3D" id="3.40.1380.10">
    <property type="match status" value="1"/>
</dbReference>
<evidence type="ECO:0000256" key="6">
    <source>
        <dbReference type="ARBA" id="ARBA00023065"/>
    </source>
</evidence>
<dbReference type="Pfam" id="PF00231">
    <property type="entry name" value="ATP-synt"/>
    <property type="match status" value="1"/>
</dbReference>
<dbReference type="STRING" id="155865.SAMN05216515_1193"/>
<accession>A0A1I7HJI9</accession>
<organism evidence="11 12">
    <name type="scientific">Eubacterium pyruvativorans</name>
    <dbReference type="NCBI Taxonomy" id="155865"/>
    <lineage>
        <taxon>Bacteria</taxon>
        <taxon>Bacillati</taxon>
        <taxon>Bacillota</taxon>
        <taxon>Clostridia</taxon>
        <taxon>Eubacteriales</taxon>
        <taxon>Eubacteriaceae</taxon>
        <taxon>Eubacterium</taxon>
    </lineage>
</organism>
<evidence type="ECO:0000256" key="7">
    <source>
        <dbReference type="ARBA" id="ARBA00023136"/>
    </source>
</evidence>
<dbReference type="Gene3D" id="1.10.287.80">
    <property type="entry name" value="ATP synthase, gamma subunit, helix hairpin domain"/>
    <property type="match status" value="1"/>
</dbReference>
<sequence>MAEHMQDIKRRIRSVESTGRITGAMKLVSASKLRMARSRYEHSRAYLERLTDSVRDAFADAGAVPDAYILGRREIHRTCFVIITSSSGLCGSFNGDVIRAAQDIIDGCEHEKVLMCIGSRGEEYFRRRGYTLSDSASDAGALLEDRSFREIQKLTGPLGRQYLDGEIDEIVFIYTHYVNPLVQKVVSQRLLPVDIKKLRRDVRESYGDTGAYRHIIEYDPDPDTLFRYQMERYVQLRLYGAVMESVTCEHAARRQAMESASDNASDLLGRLRTSYNRVRQSRITDEIIEIVSGAEAMK</sequence>
<comment type="function">
    <text evidence="1 10">Produces ATP from ADP in the presence of a proton gradient across the membrane. The gamma chain is believed to be important in regulating ATPase activity and the flow of protons through the CF(0) complex.</text>
</comment>
<evidence type="ECO:0000256" key="4">
    <source>
        <dbReference type="ARBA" id="ARBA00022448"/>
    </source>
</evidence>
<evidence type="ECO:0000256" key="8">
    <source>
        <dbReference type="ARBA" id="ARBA00023196"/>
    </source>
</evidence>
<evidence type="ECO:0000256" key="9">
    <source>
        <dbReference type="ARBA" id="ARBA00023310"/>
    </source>
</evidence>
<dbReference type="EMBL" id="FPBT01000018">
    <property type="protein sequence ID" value="SFU60646.1"/>
    <property type="molecule type" value="Genomic_DNA"/>
</dbReference>
<comment type="subcellular location">
    <subcellularLocation>
        <location evidence="10">Cell membrane</location>
        <topology evidence="10">Peripheral membrane protein</topology>
    </subcellularLocation>
    <subcellularLocation>
        <location evidence="2">Membrane</location>
        <topology evidence="2">Peripheral membrane protein</topology>
    </subcellularLocation>
</comment>
<keyword evidence="9 10" id="KW-0066">ATP synthesis</keyword>
<dbReference type="GO" id="GO:0005524">
    <property type="term" value="F:ATP binding"/>
    <property type="evidence" value="ECO:0007669"/>
    <property type="project" value="UniProtKB-UniRule"/>
</dbReference>
<evidence type="ECO:0000256" key="1">
    <source>
        <dbReference type="ARBA" id="ARBA00003456"/>
    </source>
</evidence>
<dbReference type="Proteomes" id="UP000198817">
    <property type="component" value="Unassembled WGS sequence"/>
</dbReference>
<dbReference type="InterPro" id="IPR000131">
    <property type="entry name" value="ATP_synth_F1_gsu"/>
</dbReference>
<evidence type="ECO:0000256" key="3">
    <source>
        <dbReference type="ARBA" id="ARBA00007681"/>
    </source>
</evidence>
<evidence type="ECO:0000256" key="10">
    <source>
        <dbReference type="HAMAP-Rule" id="MF_00815"/>
    </source>
</evidence>
<dbReference type="PROSITE" id="PS00153">
    <property type="entry name" value="ATPASE_GAMMA"/>
    <property type="match status" value="1"/>
</dbReference>
<keyword evidence="4 10" id="KW-0813">Transport</keyword>
<dbReference type="NCBIfam" id="TIGR01146">
    <property type="entry name" value="ATPsyn_F1gamma"/>
    <property type="match status" value="1"/>
</dbReference>
<name>A0A1I7HJI9_9FIRM</name>
<dbReference type="GO" id="GO:0045259">
    <property type="term" value="C:proton-transporting ATP synthase complex"/>
    <property type="evidence" value="ECO:0007669"/>
    <property type="project" value="UniProtKB-KW"/>
</dbReference>
<evidence type="ECO:0000256" key="2">
    <source>
        <dbReference type="ARBA" id="ARBA00004170"/>
    </source>
</evidence>
<dbReference type="GO" id="GO:0005886">
    <property type="term" value="C:plasma membrane"/>
    <property type="evidence" value="ECO:0007669"/>
    <property type="project" value="UniProtKB-SubCell"/>
</dbReference>
<dbReference type="InterPro" id="IPR035968">
    <property type="entry name" value="ATP_synth_F1_ATPase_gsu"/>
</dbReference>
<keyword evidence="12" id="KW-1185">Reference proteome</keyword>
<dbReference type="SUPFAM" id="SSF52943">
    <property type="entry name" value="ATP synthase (F1-ATPase), gamma subunit"/>
    <property type="match status" value="1"/>
</dbReference>
<dbReference type="PRINTS" id="PR00126">
    <property type="entry name" value="ATPASEGAMMA"/>
</dbReference>
<dbReference type="PANTHER" id="PTHR11693">
    <property type="entry name" value="ATP SYNTHASE GAMMA CHAIN"/>
    <property type="match status" value="1"/>
</dbReference>
<dbReference type="GO" id="GO:0042777">
    <property type="term" value="P:proton motive force-driven plasma membrane ATP synthesis"/>
    <property type="evidence" value="ECO:0007669"/>
    <property type="project" value="UniProtKB-UniRule"/>
</dbReference>
<dbReference type="PANTHER" id="PTHR11693:SF22">
    <property type="entry name" value="ATP SYNTHASE SUBUNIT GAMMA, MITOCHONDRIAL"/>
    <property type="match status" value="1"/>
</dbReference>
<comment type="subunit">
    <text evidence="10">F-type ATPases have 2 components, CF(1) - the catalytic core - and CF(0) - the membrane proton channel. CF(1) has five subunits: alpha(3), beta(3), gamma(1), delta(1), epsilon(1). CF(0) has three main subunits: a, b and c.</text>
</comment>
<evidence type="ECO:0000313" key="11">
    <source>
        <dbReference type="EMBL" id="SFU60646.1"/>
    </source>
</evidence>
<dbReference type="GO" id="GO:0046933">
    <property type="term" value="F:proton-transporting ATP synthase activity, rotational mechanism"/>
    <property type="evidence" value="ECO:0007669"/>
    <property type="project" value="UniProtKB-UniRule"/>
</dbReference>
<dbReference type="OrthoDB" id="9812769at2"/>
<comment type="similarity">
    <text evidence="3 10">Belongs to the ATPase gamma chain family.</text>
</comment>
<proteinExistence type="inferred from homology"/>
<keyword evidence="7 10" id="KW-0472">Membrane</keyword>
<evidence type="ECO:0000256" key="5">
    <source>
        <dbReference type="ARBA" id="ARBA00022781"/>
    </source>
</evidence>
<dbReference type="GeneID" id="78354702"/>
<dbReference type="AlphaFoldDB" id="A0A1I7HJI9"/>
<keyword evidence="5 10" id="KW-0375">Hydrogen ion transport</keyword>
<evidence type="ECO:0000313" key="12">
    <source>
        <dbReference type="Proteomes" id="UP000198817"/>
    </source>
</evidence>
<dbReference type="InterPro" id="IPR023632">
    <property type="entry name" value="ATP_synth_F1_gsu_CS"/>
</dbReference>
<gene>
    <name evidence="10" type="primary">atpG</name>
    <name evidence="11" type="ORF">SAMN05216508_1183</name>
</gene>
<protein>
    <recommendedName>
        <fullName evidence="10">ATP synthase gamma chain</fullName>
    </recommendedName>
    <alternativeName>
        <fullName evidence="10">ATP synthase F1 sector gamma subunit</fullName>
    </alternativeName>
    <alternativeName>
        <fullName evidence="10">F-ATPase gamma subunit</fullName>
    </alternativeName>
</protein>